<dbReference type="PANTHER" id="PTHR10859">
    <property type="entry name" value="GLYCOSYL TRANSFERASE"/>
    <property type="match status" value="1"/>
</dbReference>
<organism evidence="2 3">
    <name type="scientific">Actinomadura miaoliensis</name>
    <dbReference type="NCBI Taxonomy" id="430685"/>
    <lineage>
        <taxon>Bacteria</taxon>
        <taxon>Bacillati</taxon>
        <taxon>Actinomycetota</taxon>
        <taxon>Actinomycetes</taxon>
        <taxon>Streptosporangiales</taxon>
        <taxon>Thermomonosporaceae</taxon>
        <taxon>Actinomadura</taxon>
    </lineage>
</organism>
<protein>
    <recommendedName>
        <fullName evidence="1">Glycosyltransferase 2-like domain-containing protein</fullName>
    </recommendedName>
</protein>
<reference evidence="3" key="1">
    <citation type="journal article" date="2019" name="Int. J. Syst. Evol. Microbiol.">
        <title>The Global Catalogue of Microorganisms (GCM) 10K type strain sequencing project: providing services to taxonomists for standard genome sequencing and annotation.</title>
        <authorList>
            <consortium name="The Broad Institute Genomics Platform"/>
            <consortium name="The Broad Institute Genome Sequencing Center for Infectious Disease"/>
            <person name="Wu L."/>
            <person name="Ma J."/>
        </authorList>
    </citation>
    <scope>NUCLEOTIDE SEQUENCE [LARGE SCALE GENOMIC DNA]</scope>
    <source>
        <strain evidence="3">JCM 16702</strain>
    </source>
</reference>
<dbReference type="Pfam" id="PF00535">
    <property type="entry name" value="Glycos_transf_2"/>
    <property type="match status" value="1"/>
</dbReference>
<dbReference type="Gene3D" id="3.90.550.10">
    <property type="entry name" value="Spore Coat Polysaccharide Biosynthesis Protein SpsA, Chain A"/>
    <property type="match status" value="1"/>
</dbReference>
<gene>
    <name evidence="2" type="ORF">GCM10022214_47950</name>
</gene>
<comment type="caution">
    <text evidence="2">The sequence shown here is derived from an EMBL/GenBank/DDBJ whole genome shotgun (WGS) entry which is preliminary data.</text>
</comment>
<dbReference type="Proteomes" id="UP001500683">
    <property type="component" value="Unassembled WGS sequence"/>
</dbReference>
<keyword evidence="3" id="KW-1185">Reference proteome</keyword>
<evidence type="ECO:0000313" key="3">
    <source>
        <dbReference type="Proteomes" id="UP001500683"/>
    </source>
</evidence>
<dbReference type="PANTHER" id="PTHR10859:SF91">
    <property type="entry name" value="DOLICHYL-PHOSPHATE BETA-GLUCOSYLTRANSFERASE"/>
    <property type="match status" value="1"/>
</dbReference>
<dbReference type="RefSeq" id="WP_344951565.1">
    <property type="nucleotide sequence ID" value="NZ_BAAAZG010000035.1"/>
</dbReference>
<dbReference type="InterPro" id="IPR029044">
    <property type="entry name" value="Nucleotide-diphossugar_trans"/>
</dbReference>
<dbReference type="SUPFAM" id="SSF53448">
    <property type="entry name" value="Nucleotide-diphospho-sugar transferases"/>
    <property type="match status" value="1"/>
</dbReference>
<sequence>MPSPSPAPEPPAPELSVIIPARNNYPHIAATLDAVRAAWHDVEVLVVTDTRTTGPTAADTRTYALTTDARVRLLDVPGAKAAAVHAGFTAARGRAVAYLDADYGLEADPTDLQTAACRVLSGETDCIAAHRDQHDWSRARRFKTNGFILATRLLFPHLPVRDTQAPLKVMNRAAADLVAQTATWRTWAFDVELLHLLDTAGLSVTAQPVHWAGRGGEHSWASLVLVTLMAPGMVRGLLAARLRTWGRRRKAVLSGRRDSGA</sequence>
<proteinExistence type="predicted"/>
<evidence type="ECO:0000259" key="1">
    <source>
        <dbReference type="Pfam" id="PF00535"/>
    </source>
</evidence>
<name>A0ABP7W811_9ACTN</name>
<accession>A0ABP7W811</accession>
<dbReference type="EMBL" id="BAAAZG010000035">
    <property type="protein sequence ID" value="GAA4082970.1"/>
    <property type="molecule type" value="Genomic_DNA"/>
</dbReference>
<dbReference type="InterPro" id="IPR001173">
    <property type="entry name" value="Glyco_trans_2-like"/>
</dbReference>
<feature type="domain" description="Glycosyltransferase 2-like" evidence="1">
    <location>
        <begin position="16"/>
        <end position="151"/>
    </location>
</feature>
<evidence type="ECO:0000313" key="2">
    <source>
        <dbReference type="EMBL" id="GAA4082970.1"/>
    </source>
</evidence>